<sequence length="371" mass="41816">MIKDPFHLQMKPLMRTLKIFGGTYLSENKEGKMEEKLLSLQGLYFIVAYSTQTCAWIVGNFFDVNMMDYFKSDAFSSQITGVMYLTLTGMQSATLVYVFINSGCLARYFNDWADFNNRFTCVMGYQHKFKYKKSIKILSLVSPVCILLCSHAATGIFRATRWYHIIMPAIIVTVTWTNFYIYLFSCLELMCIANAIDAKLKRILVDDRSSAEHLYKIRRLWICCSHLVKSVGTALAVTLYLQLGTCVVVFSISAFGTISGLLGLDFNAKIFASSFLVSFVTAFGFFDIGEWTTYAVCTKVKATLSSARVRSRNPHFSDEVEVFIEAILSNFCCVTLGGLATLSRKSLAPVMYAAVLNMVVLFQIQTSRNTK</sequence>
<evidence type="ECO:0000256" key="3">
    <source>
        <dbReference type="ARBA" id="ARBA00022692"/>
    </source>
</evidence>
<keyword evidence="4 6" id="KW-1133">Transmembrane helix</keyword>
<feature type="transmembrane region" description="Helical" evidence="6">
    <location>
        <begin position="320"/>
        <end position="340"/>
    </location>
</feature>
<keyword evidence="6" id="KW-0675">Receptor</keyword>
<evidence type="ECO:0000313" key="8">
    <source>
        <dbReference type="Proteomes" id="UP001307889"/>
    </source>
</evidence>
<feature type="transmembrane region" description="Helical" evidence="6">
    <location>
        <begin position="82"/>
        <end position="100"/>
    </location>
</feature>
<comment type="similarity">
    <text evidence="6">Belongs to the insect chemoreceptor superfamily. Gustatory receptor (GR) family.</text>
</comment>
<feature type="transmembrane region" description="Helical" evidence="6">
    <location>
        <begin position="346"/>
        <end position="364"/>
    </location>
</feature>
<name>A0ABN7B0T5_9HEMI</name>
<keyword evidence="8" id="KW-1185">Reference proteome</keyword>
<feature type="transmembrane region" description="Helical" evidence="6">
    <location>
        <begin position="137"/>
        <end position="159"/>
    </location>
</feature>
<evidence type="ECO:0000313" key="7">
    <source>
        <dbReference type="EMBL" id="BES98038.1"/>
    </source>
</evidence>
<comment type="function">
    <text evidence="6">Gustatory receptor which mediates acceptance or avoidance behavior, depending on its substrates.</text>
</comment>
<accession>A0ABN7B0T5</accession>
<dbReference type="InterPro" id="IPR013604">
    <property type="entry name" value="7TM_chemorcpt"/>
</dbReference>
<evidence type="ECO:0000256" key="6">
    <source>
        <dbReference type="RuleBase" id="RU363108"/>
    </source>
</evidence>
<evidence type="ECO:0000256" key="2">
    <source>
        <dbReference type="ARBA" id="ARBA00022475"/>
    </source>
</evidence>
<feature type="transmembrane region" description="Helical" evidence="6">
    <location>
        <begin position="42"/>
        <end position="62"/>
    </location>
</feature>
<organism evidence="7 8">
    <name type="scientific">Nesidiocoris tenuis</name>
    <dbReference type="NCBI Taxonomy" id="355587"/>
    <lineage>
        <taxon>Eukaryota</taxon>
        <taxon>Metazoa</taxon>
        <taxon>Ecdysozoa</taxon>
        <taxon>Arthropoda</taxon>
        <taxon>Hexapoda</taxon>
        <taxon>Insecta</taxon>
        <taxon>Pterygota</taxon>
        <taxon>Neoptera</taxon>
        <taxon>Paraneoptera</taxon>
        <taxon>Hemiptera</taxon>
        <taxon>Heteroptera</taxon>
        <taxon>Panheteroptera</taxon>
        <taxon>Cimicomorpha</taxon>
        <taxon>Miridae</taxon>
        <taxon>Dicyphina</taxon>
        <taxon>Nesidiocoris</taxon>
    </lineage>
</organism>
<proteinExistence type="inferred from homology"/>
<evidence type="ECO:0000256" key="4">
    <source>
        <dbReference type="ARBA" id="ARBA00022989"/>
    </source>
</evidence>
<dbReference type="Pfam" id="PF08395">
    <property type="entry name" value="7tm_7"/>
    <property type="match status" value="1"/>
</dbReference>
<comment type="subcellular location">
    <subcellularLocation>
        <location evidence="1 6">Cell membrane</location>
        <topology evidence="1 6">Multi-pass membrane protein</topology>
    </subcellularLocation>
</comment>
<gene>
    <name evidence="7" type="ORF">NTJ_10854</name>
</gene>
<dbReference type="Proteomes" id="UP001307889">
    <property type="component" value="Chromosome 8"/>
</dbReference>
<evidence type="ECO:0000256" key="1">
    <source>
        <dbReference type="ARBA" id="ARBA00004651"/>
    </source>
</evidence>
<keyword evidence="3 6" id="KW-0812">Transmembrane</keyword>
<keyword evidence="2 6" id="KW-1003">Cell membrane</keyword>
<reference evidence="7 8" key="1">
    <citation type="submission" date="2023-09" db="EMBL/GenBank/DDBJ databases">
        <title>Nesidiocoris tenuis whole genome shotgun sequence.</title>
        <authorList>
            <person name="Shibata T."/>
            <person name="Shimoda M."/>
            <person name="Kobayashi T."/>
            <person name="Uehara T."/>
        </authorList>
    </citation>
    <scope>NUCLEOTIDE SEQUENCE [LARGE SCALE GENOMIC DNA]</scope>
    <source>
        <strain evidence="7 8">Japan</strain>
    </source>
</reference>
<comment type="caution">
    <text evidence="6">Lacks conserved residue(s) required for the propagation of feature annotation.</text>
</comment>
<keyword evidence="5 6" id="KW-0472">Membrane</keyword>
<dbReference type="EMBL" id="AP028916">
    <property type="protein sequence ID" value="BES98038.1"/>
    <property type="molecule type" value="Genomic_DNA"/>
</dbReference>
<keyword evidence="6" id="KW-0807">Transducer</keyword>
<evidence type="ECO:0000256" key="5">
    <source>
        <dbReference type="ARBA" id="ARBA00023136"/>
    </source>
</evidence>
<protein>
    <recommendedName>
        <fullName evidence="6">Gustatory receptor</fullName>
    </recommendedName>
</protein>